<evidence type="ECO:0000256" key="2">
    <source>
        <dbReference type="SAM" id="Coils"/>
    </source>
</evidence>
<dbReference type="PIRSF" id="PIRSF004555">
    <property type="entry name" value="UCP004555"/>
    <property type="match status" value="1"/>
</dbReference>
<keyword evidence="2" id="KW-0175">Coiled coil</keyword>
<dbReference type="Gene3D" id="3.30.1310.10">
    <property type="entry name" value="Nucleoid-associated protein YbaB-like domain"/>
    <property type="match status" value="1"/>
</dbReference>
<reference evidence="3" key="1">
    <citation type="submission" date="2016-10" db="EMBL/GenBank/DDBJ databases">
        <authorList>
            <person name="de Groot N.N."/>
        </authorList>
    </citation>
    <scope>NUCLEOTIDE SEQUENCE</scope>
</reference>
<sequence>MFDGLDMNKMSEMMGQMQEKAKEIQEQAKNVQFTAKAGGGLVEVTVNGMGEVIDLNIDDAVMDDKSYLQLLLISAINDANKMVEDNKKSQAMGVMGGMNPFGGNSSTMH</sequence>
<dbReference type="GO" id="GO:0005829">
    <property type="term" value="C:cytosol"/>
    <property type="evidence" value="ECO:0007669"/>
    <property type="project" value="TreeGrafter"/>
</dbReference>
<evidence type="ECO:0008006" key="4">
    <source>
        <dbReference type="Google" id="ProtNLM"/>
    </source>
</evidence>
<evidence type="ECO:0000256" key="1">
    <source>
        <dbReference type="ARBA" id="ARBA00023125"/>
    </source>
</evidence>
<dbReference type="EMBL" id="FPHM01000097">
    <property type="protein sequence ID" value="SFV66140.1"/>
    <property type="molecule type" value="Genomic_DNA"/>
</dbReference>
<feature type="coiled-coil region" evidence="2">
    <location>
        <begin position="7"/>
        <end position="34"/>
    </location>
</feature>
<dbReference type="NCBIfam" id="TIGR00103">
    <property type="entry name" value="DNA_YbaB_EbfC"/>
    <property type="match status" value="1"/>
</dbReference>
<dbReference type="PANTHER" id="PTHR33449">
    <property type="entry name" value="NUCLEOID-ASSOCIATED PROTEIN YBAB"/>
    <property type="match status" value="1"/>
</dbReference>
<evidence type="ECO:0000313" key="3">
    <source>
        <dbReference type="EMBL" id="SFV66140.1"/>
    </source>
</evidence>
<gene>
    <name evidence="3" type="ORF">MNB_SV-13-604</name>
</gene>
<name>A0A1W1CJR1_9ZZZZ</name>
<dbReference type="InterPro" id="IPR036894">
    <property type="entry name" value="YbaB-like_sf"/>
</dbReference>
<accession>A0A1W1CJR1</accession>
<keyword evidence="1" id="KW-0238">DNA-binding</keyword>
<dbReference type="GO" id="GO:0003677">
    <property type="term" value="F:DNA binding"/>
    <property type="evidence" value="ECO:0007669"/>
    <property type="project" value="UniProtKB-KW"/>
</dbReference>
<organism evidence="3">
    <name type="scientific">hydrothermal vent metagenome</name>
    <dbReference type="NCBI Taxonomy" id="652676"/>
    <lineage>
        <taxon>unclassified sequences</taxon>
        <taxon>metagenomes</taxon>
        <taxon>ecological metagenomes</taxon>
    </lineage>
</organism>
<proteinExistence type="inferred from homology"/>
<dbReference type="HAMAP" id="MF_00274">
    <property type="entry name" value="DNA_YbaB_EbfC"/>
    <property type="match status" value="1"/>
</dbReference>
<protein>
    <recommendedName>
        <fullName evidence="4">Nucleoid-associated protein YaaK</fullName>
    </recommendedName>
</protein>
<dbReference type="InterPro" id="IPR004401">
    <property type="entry name" value="YbaB/EbfC"/>
</dbReference>
<dbReference type="AlphaFoldDB" id="A0A1W1CJR1"/>
<dbReference type="PANTHER" id="PTHR33449:SF1">
    <property type="entry name" value="NUCLEOID-ASSOCIATED PROTEIN YBAB"/>
    <property type="match status" value="1"/>
</dbReference>
<dbReference type="Pfam" id="PF02575">
    <property type="entry name" value="YbaB_DNA_bd"/>
    <property type="match status" value="1"/>
</dbReference>
<dbReference type="SUPFAM" id="SSF82607">
    <property type="entry name" value="YbaB-like"/>
    <property type="match status" value="1"/>
</dbReference>